<comment type="similarity">
    <text evidence="1">Belongs to the short-chain dehydrogenases/reductases (SDR) family.</text>
</comment>
<dbReference type="InterPro" id="IPR002347">
    <property type="entry name" value="SDR_fam"/>
</dbReference>
<reference evidence="4 5" key="1">
    <citation type="submission" date="2017-06" db="EMBL/GenBank/DDBJ databases">
        <authorList>
            <person name="Kim H.J."/>
            <person name="Triplett B.A."/>
        </authorList>
    </citation>
    <scope>NUCLEOTIDE SEQUENCE [LARGE SCALE GENOMIC DNA]</scope>
    <source>
        <strain evidence="4 5">594</strain>
    </source>
</reference>
<dbReference type="PROSITE" id="PS00061">
    <property type="entry name" value="ADH_SHORT"/>
    <property type="match status" value="1"/>
</dbReference>
<dbReference type="SUPFAM" id="SSF51735">
    <property type="entry name" value="NAD(P)-binding Rossmann-fold domains"/>
    <property type="match status" value="1"/>
</dbReference>
<protein>
    <submittedName>
        <fullName evidence="4">NAD(P)-dependent oxidoreductase</fullName>
    </submittedName>
</protein>
<dbReference type="Gene3D" id="3.40.50.720">
    <property type="entry name" value="NAD(P)-binding Rossmann-like Domain"/>
    <property type="match status" value="1"/>
</dbReference>
<dbReference type="PRINTS" id="PR00080">
    <property type="entry name" value="SDRFAMILY"/>
</dbReference>
<dbReference type="Pfam" id="PF13561">
    <property type="entry name" value="adh_short_C2"/>
    <property type="match status" value="1"/>
</dbReference>
<dbReference type="FunFam" id="3.40.50.720:FF:000084">
    <property type="entry name" value="Short-chain dehydrogenase reductase"/>
    <property type="match status" value="1"/>
</dbReference>
<dbReference type="Proteomes" id="UP000197090">
    <property type="component" value="Unassembled WGS sequence"/>
</dbReference>
<evidence type="ECO:0000256" key="1">
    <source>
        <dbReference type="ARBA" id="ARBA00006484"/>
    </source>
</evidence>
<feature type="compositionally biased region" description="Polar residues" evidence="3">
    <location>
        <begin position="1"/>
        <end position="15"/>
    </location>
</feature>
<feature type="region of interest" description="Disordered" evidence="3">
    <location>
        <begin position="1"/>
        <end position="22"/>
    </location>
</feature>
<evidence type="ECO:0000313" key="5">
    <source>
        <dbReference type="Proteomes" id="UP000197090"/>
    </source>
</evidence>
<dbReference type="AlphaFoldDB" id="A0A246I552"/>
<dbReference type="InterPro" id="IPR036291">
    <property type="entry name" value="NAD(P)-bd_dom_sf"/>
</dbReference>
<evidence type="ECO:0000256" key="2">
    <source>
        <dbReference type="ARBA" id="ARBA00023002"/>
    </source>
</evidence>
<dbReference type="PANTHER" id="PTHR43639">
    <property type="entry name" value="OXIDOREDUCTASE, SHORT-CHAIN DEHYDROGENASE/REDUCTASE FAMILY (AFU_ORTHOLOGUE AFUA_5G02870)"/>
    <property type="match status" value="1"/>
</dbReference>
<dbReference type="RefSeq" id="WP_072168929.1">
    <property type="nucleotide sequence ID" value="NZ_CP104289.1"/>
</dbReference>
<evidence type="ECO:0000313" key="4">
    <source>
        <dbReference type="EMBL" id="OWQ72860.1"/>
    </source>
</evidence>
<dbReference type="PANTHER" id="PTHR43639:SF1">
    <property type="entry name" value="SHORT-CHAIN DEHYDROGENASE_REDUCTASE FAMILY PROTEIN"/>
    <property type="match status" value="1"/>
</dbReference>
<dbReference type="EMBL" id="NIVX01000083">
    <property type="protein sequence ID" value="OWQ72860.1"/>
    <property type="molecule type" value="Genomic_DNA"/>
</dbReference>
<name>A0A246I552_STEMA</name>
<evidence type="ECO:0000256" key="3">
    <source>
        <dbReference type="SAM" id="MobiDB-lite"/>
    </source>
</evidence>
<sequence>MANDADTSVGQSPSGDLTRAQGRIPAGAPILDLSGRRVLIAGGSKGIGREMALAFAGAGAQVSVCARGQAGLEALRADAQAQGTPLHAFSTDLADPGQIQAWLQAAADALGGIDVLVNNATGYGMADNEEGWAASLQIDLMAAVRASRLALPWLRASGDACILNLSSIAAQQPRPGGAPYAAAKAALSHYTTSQALALAKDRIRVNAIAPGSIEFDDGLWDRRRIEDPALYHGTLAKIPFGRFGHPREIADAALFLCSPLARWVTGSVLNVDGGQVLMG</sequence>
<keyword evidence="2" id="KW-0560">Oxidoreductase</keyword>
<gene>
    <name evidence="4" type="ORF">CEE63_13520</name>
</gene>
<comment type="caution">
    <text evidence="4">The sequence shown here is derived from an EMBL/GenBank/DDBJ whole genome shotgun (WGS) entry which is preliminary data.</text>
</comment>
<organism evidence="4 5">
    <name type="scientific">Stenotrophomonas maltophilia</name>
    <name type="common">Pseudomonas maltophilia</name>
    <name type="synonym">Xanthomonas maltophilia</name>
    <dbReference type="NCBI Taxonomy" id="40324"/>
    <lineage>
        <taxon>Bacteria</taxon>
        <taxon>Pseudomonadati</taxon>
        <taxon>Pseudomonadota</taxon>
        <taxon>Gammaproteobacteria</taxon>
        <taxon>Lysobacterales</taxon>
        <taxon>Lysobacteraceae</taxon>
        <taxon>Stenotrophomonas</taxon>
        <taxon>Stenotrophomonas maltophilia group</taxon>
    </lineage>
</organism>
<accession>A0A246I552</accession>
<dbReference type="PRINTS" id="PR00081">
    <property type="entry name" value="GDHRDH"/>
</dbReference>
<proteinExistence type="inferred from homology"/>
<dbReference type="InterPro" id="IPR020904">
    <property type="entry name" value="Sc_DH/Rdtase_CS"/>
</dbReference>
<dbReference type="GO" id="GO:0016491">
    <property type="term" value="F:oxidoreductase activity"/>
    <property type="evidence" value="ECO:0007669"/>
    <property type="project" value="UniProtKB-KW"/>
</dbReference>